<evidence type="ECO:0000259" key="1">
    <source>
        <dbReference type="SMART" id="SM00471"/>
    </source>
</evidence>
<feature type="domain" description="HD/PDEase" evidence="1">
    <location>
        <begin position="38"/>
        <end position="154"/>
    </location>
</feature>
<gene>
    <name evidence="2" type="ORF">SAMN05660199_03195</name>
</gene>
<dbReference type="Pfam" id="PF13328">
    <property type="entry name" value="HD_4"/>
    <property type="match status" value="1"/>
</dbReference>
<dbReference type="InterPro" id="IPR003607">
    <property type="entry name" value="HD/PDEase_dom"/>
</dbReference>
<dbReference type="RefSeq" id="WP_207500651.1">
    <property type="nucleotide sequence ID" value="NZ_FNIR01000010.1"/>
</dbReference>
<accession>A0A1H0Q526</accession>
<dbReference type="Gene3D" id="1.10.3210.10">
    <property type="entry name" value="Hypothetical protein af1432"/>
    <property type="match status" value="1"/>
</dbReference>
<protein>
    <submittedName>
        <fullName evidence="2">HD domain-containing protein</fullName>
    </submittedName>
</protein>
<keyword evidence="3" id="KW-1185">Reference proteome</keyword>
<dbReference type="Proteomes" id="UP000199088">
    <property type="component" value="Unassembled WGS sequence"/>
</dbReference>
<evidence type="ECO:0000313" key="2">
    <source>
        <dbReference type="EMBL" id="SDP11786.1"/>
    </source>
</evidence>
<dbReference type="PANTHER" id="PTHR46246">
    <property type="entry name" value="GUANOSINE-3',5'-BIS(DIPHOSPHATE) 3'-PYROPHOSPHOHYDROLASE MESH1"/>
    <property type="match status" value="1"/>
</dbReference>
<dbReference type="AlphaFoldDB" id="A0A1H0Q526"/>
<dbReference type="InterPro" id="IPR052194">
    <property type="entry name" value="MESH1"/>
</dbReference>
<dbReference type="PANTHER" id="PTHR46246:SF1">
    <property type="entry name" value="GUANOSINE-3',5'-BIS(DIPHOSPHATE) 3'-PYROPHOSPHOHYDROLASE MESH1"/>
    <property type="match status" value="1"/>
</dbReference>
<dbReference type="SMART" id="SM00471">
    <property type="entry name" value="HDc"/>
    <property type="match status" value="1"/>
</dbReference>
<sequence length="204" mass="21452">MTSIEQRRTAGSGPLTERYDEALAFAAAHHRAQLRKGSQVPYLSHLLSVSALVLEHGGSESQAIAGLLHDAVEDAPDGEGPVVLTEIGERFGADVAAIVAVCSDNPNVPGAKPPWAERKQAYVASLATEPVEALLVTACDKIHNGSRIAADVATYGPDFWTTFGPTREQLLWYYGAVSAAIDARLPGTPVAAALARVVADLRSA</sequence>
<proteinExistence type="predicted"/>
<name>A0A1H0Q526_9ACTN</name>
<dbReference type="EMBL" id="FNIR01000010">
    <property type="protein sequence ID" value="SDP11786.1"/>
    <property type="molecule type" value="Genomic_DNA"/>
</dbReference>
<dbReference type="SUPFAM" id="SSF109604">
    <property type="entry name" value="HD-domain/PDEase-like"/>
    <property type="match status" value="1"/>
</dbReference>
<dbReference type="STRING" id="1052260.SAMN05660199_03195"/>
<evidence type="ECO:0000313" key="3">
    <source>
        <dbReference type="Proteomes" id="UP000199088"/>
    </source>
</evidence>
<organism evidence="2 3">
    <name type="scientific">Klenkia soli</name>
    <dbReference type="NCBI Taxonomy" id="1052260"/>
    <lineage>
        <taxon>Bacteria</taxon>
        <taxon>Bacillati</taxon>
        <taxon>Actinomycetota</taxon>
        <taxon>Actinomycetes</taxon>
        <taxon>Geodermatophilales</taxon>
        <taxon>Geodermatophilaceae</taxon>
        <taxon>Klenkia</taxon>
    </lineage>
</organism>
<dbReference type="GO" id="GO:0008893">
    <property type="term" value="F:guanosine-3',5'-bis(diphosphate) 3'-diphosphatase activity"/>
    <property type="evidence" value="ECO:0007669"/>
    <property type="project" value="TreeGrafter"/>
</dbReference>
<reference evidence="3" key="1">
    <citation type="submission" date="2016-10" db="EMBL/GenBank/DDBJ databases">
        <authorList>
            <person name="Varghese N."/>
            <person name="Submissions S."/>
        </authorList>
    </citation>
    <scope>NUCLEOTIDE SEQUENCE [LARGE SCALE GENOMIC DNA]</scope>
    <source>
        <strain evidence="3">DSM 45843</strain>
    </source>
</reference>